<accession>A0A6C0KCG3</accession>
<proteinExistence type="predicted"/>
<dbReference type="AlphaFoldDB" id="A0A6C0KCG3"/>
<evidence type="ECO:0000313" key="1">
    <source>
        <dbReference type="EMBL" id="QHU15712.1"/>
    </source>
</evidence>
<organism evidence="1">
    <name type="scientific">viral metagenome</name>
    <dbReference type="NCBI Taxonomy" id="1070528"/>
    <lineage>
        <taxon>unclassified sequences</taxon>
        <taxon>metagenomes</taxon>
        <taxon>organismal metagenomes</taxon>
    </lineage>
</organism>
<dbReference type="EMBL" id="MN740867">
    <property type="protein sequence ID" value="QHU15712.1"/>
    <property type="molecule type" value="Genomic_DNA"/>
</dbReference>
<sequence>MNVLDNMVVPDFQVPLSSVIQQQVQQPAQDDEEIFLLVCSRDLEAEENDLLTSYGKVLRYDDCHINIPLAQLVQGGVNYVIFDVRQKSHRMALTKESGNDRFHVVALIHKWEQFDDFVDDANCENCLSSLPPKQAFKNDFNRLLLEKKIRSPSCMKSVFRTFLKVLGGWAKE</sequence>
<reference evidence="1" key="1">
    <citation type="journal article" date="2020" name="Nature">
        <title>Giant virus diversity and host interactions through global metagenomics.</title>
        <authorList>
            <person name="Schulz F."/>
            <person name="Roux S."/>
            <person name="Paez-Espino D."/>
            <person name="Jungbluth S."/>
            <person name="Walsh D.A."/>
            <person name="Denef V.J."/>
            <person name="McMahon K.D."/>
            <person name="Konstantinidis K.T."/>
            <person name="Eloe-Fadrosh E.A."/>
            <person name="Kyrpides N.C."/>
            <person name="Woyke T."/>
        </authorList>
    </citation>
    <scope>NUCLEOTIDE SEQUENCE</scope>
    <source>
        <strain evidence="1">GVMAG-S-3300010158-109</strain>
    </source>
</reference>
<protein>
    <submittedName>
        <fullName evidence="1">Uncharacterized protein</fullName>
    </submittedName>
</protein>
<name>A0A6C0KCG3_9ZZZZ</name>